<dbReference type="EMBL" id="LIAE01010669">
    <property type="protein sequence ID" value="PAV56924.1"/>
    <property type="molecule type" value="Genomic_DNA"/>
</dbReference>
<proteinExistence type="predicted"/>
<comment type="caution">
    <text evidence="2">The sequence shown here is derived from an EMBL/GenBank/DDBJ whole genome shotgun (WGS) entry which is preliminary data.</text>
</comment>
<dbReference type="GO" id="GO:0019344">
    <property type="term" value="P:cysteine biosynthetic process"/>
    <property type="evidence" value="ECO:0007669"/>
    <property type="project" value="UniProtKB-ARBA"/>
</dbReference>
<reference evidence="2 3" key="1">
    <citation type="journal article" date="2017" name="Curr. Biol.">
        <title>Genome architecture and evolution of a unichromosomal asexual nematode.</title>
        <authorList>
            <person name="Fradin H."/>
            <person name="Zegar C."/>
            <person name="Gutwein M."/>
            <person name="Lucas J."/>
            <person name="Kovtun M."/>
            <person name="Corcoran D."/>
            <person name="Baugh L.R."/>
            <person name="Kiontke K."/>
            <person name="Gunsalus K."/>
            <person name="Fitch D.H."/>
            <person name="Piano F."/>
        </authorList>
    </citation>
    <scope>NUCLEOTIDE SEQUENCE [LARGE SCALE GENOMIC DNA]</scope>
    <source>
        <strain evidence="2">PF1309</strain>
    </source>
</reference>
<dbReference type="STRING" id="2018661.A0A2A2J5N1"/>
<dbReference type="InterPro" id="IPR050214">
    <property type="entry name" value="Cys_Synth/Cystath_Beta-Synth"/>
</dbReference>
<dbReference type="Gene3D" id="3.40.50.1100">
    <property type="match status" value="2"/>
</dbReference>
<gene>
    <name evidence="2" type="ORF">WR25_17624</name>
</gene>
<dbReference type="Proteomes" id="UP000218231">
    <property type="component" value="Unassembled WGS sequence"/>
</dbReference>
<evidence type="ECO:0000313" key="2">
    <source>
        <dbReference type="EMBL" id="PAV56924.1"/>
    </source>
</evidence>
<evidence type="ECO:0000259" key="1">
    <source>
        <dbReference type="Pfam" id="PF00291"/>
    </source>
</evidence>
<dbReference type="InterPro" id="IPR001926">
    <property type="entry name" value="TrpB-like_PALP"/>
</dbReference>
<dbReference type="Pfam" id="PF00291">
    <property type="entry name" value="PALP"/>
    <property type="match status" value="1"/>
</dbReference>
<name>A0A2A2J5N1_9BILA</name>
<keyword evidence="3" id="KW-1185">Reference proteome</keyword>
<sequence>MELFLQQAMEAIYESAPDHYGFPEAKNKSSSELWENFQNYLAKNSDVEETFNRFATHAKAALRGLKDEGVVATSQKLVKMFESGEVFRAMTDFDAGLTLFLCQMTLFSQLLLLFCSINFALPLAPLTSAPAVQVLKKDVHVYDGSLGGNSALALAYYMRVLAIRHCTIYVPIDVAFDKIAKVSQMGVKVVRVDSSRLQSHPREAAKIDPFGFYLNSIGNLAYSEQFFRDPTGFRHKSINLFDETMHQLRDEENITSIDYFIAPIGTGQLVSSIGNGARRWPVHTEIVAVDSQHSLYYDYAVHGSFEDESGAAHWHLPSIPEMGNALLGPLKYGNNTSFRRDVIDRIIKLPDLAIVAAMQVLNERGFRAGPSTSAGFLSALILAATNTRPVEFLTIVVTKSDNSYPYKDTYLNKIWIGSRFTRYGGYSVS</sequence>
<protein>
    <recommendedName>
        <fullName evidence="1">Tryptophan synthase beta chain-like PALP domain-containing protein</fullName>
    </recommendedName>
</protein>
<dbReference type="AlphaFoldDB" id="A0A2A2J5N1"/>
<evidence type="ECO:0000313" key="3">
    <source>
        <dbReference type="Proteomes" id="UP000218231"/>
    </source>
</evidence>
<dbReference type="InterPro" id="IPR036052">
    <property type="entry name" value="TrpB-like_PALP_sf"/>
</dbReference>
<accession>A0A2A2J5N1</accession>
<dbReference type="PANTHER" id="PTHR10314">
    <property type="entry name" value="CYSTATHIONINE BETA-SYNTHASE"/>
    <property type="match status" value="1"/>
</dbReference>
<dbReference type="SUPFAM" id="SSF53686">
    <property type="entry name" value="Tryptophan synthase beta subunit-like PLP-dependent enzymes"/>
    <property type="match status" value="1"/>
</dbReference>
<organism evidence="2 3">
    <name type="scientific">Diploscapter pachys</name>
    <dbReference type="NCBI Taxonomy" id="2018661"/>
    <lineage>
        <taxon>Eukaryota</taxon>
        <taxon>Metazoa</taxon>
        <taxon>Ecdysozoa</taxon>
        <taxon>Nematoda</taxon>
        <taxon>Chromadorea</taxon>
        <taxon>Rhabditida</taxon>
        <taxon>Rhabditina</taxon>
        <taxon>Rhabditomorpha</taxon>
        <taxon>Rhabditoidea</taxon>
        <taxon>Rhabditidae</taxon>
        <taxon>Diploscapter</taxon>
    </lineage>
</organism>
<feature type="domain" description="Tryptophan synthase beta chain-like PALP" evidence="1">
    <location>
        <begin position="144"/>
        <end position="381"/>
    </location>
</feature>